<dbReference type="InterPro" id="IPR007523">
    <property type="entry name" value="NDUFAF3/AAMDC"/>
</dbReference>
<dbReference type="InterPro" id="IPR036748">
    <property type="entry name" value="MTH938-like_sf"/>
</dbReference>
<dbReference type="AlphaFoldDB" id="A0A194S8U9"/>
<accession>A0A194S8U9</accession>
<dbReference type="Proteomes" id="UP000053890">
    <property type="component" value="Unassembled WGS sequence"/>
</dbReference>
<name>A0A194S8U9_RHOGW</name>
<sequence length="220" mass="23612">MLTARSLHSTVASAARTAARSTLTSHLVRPSSSLASSTSTRQLDAWPRSSAGLLHSKPLSTTATRRSAEDMTNIIYSTPNDPVSITSLSPKAGFTLSDGMVVPSPILLIDGQCFLWDVAHPTNEGKDPRGFEWDGWTVDKVKVFEALSPRPEILLVGTGTATQFAPPQFKKYLNSLGIQVDVLDSRNAASTYNLLQEEGRRVAAALYPVSLLSARTGLTA</sequence>
<organism evidence="1 2">
    <name type="scientific">Rhodotorula graminis (strain WP1)</name>
    <dbReference type="NCBI Taxonomy" id="578459"/>
    <lineage>
        <taxon>Eukaryota</taxon>
        <taxon>Fungi</taxon>
        <taxon>Dikarya</taxon>
        <taxon>Basidiomycota</taxon>
        <taxon>Pucciniomycotina</taxon>
        <taxon>Microbotryomycetes</taxon>
        <taxon>Sporidiobolales</taxon>
        <taxon>Sporidiobolaceae</taxon>
        <taxon>Rhodotorula</taxon>
    </lineage>
</organism>
<proteinExistence type="predicted"/>
<evidence type="ECO:0000313" key="2">
    <source>
        <dbReference type="Proteomes" id="UP000053890"/>
    </source>
</evidence>
<dbReference type="PANTHER" id="PTHR21192:SF2">
    <property type="entry name" value="NADH DEHYDROGENASE [UBIQUINONE] 1 ALPHA SUBCOMPLEX ASSEMBLY FACTOR 3"/>
    <property type="match status" value="1"/>
</dbReference>
<dbReference type="STRING" id="578459.A0A194S8U9"/>
<evidence type="ECO:0008006" key="3">
    <source>
        <dbReference type="Google" id="ProtNLM"/>
    </source>
</evidence>
<dbReference type="GO" id="GO:0032981">
    <property type="term" value="P:mitochondrial respiratory chain complex I assembly"/>
    <property type="evidence" value="ECO:0007669"/>
    <property type="project" value="TreeGrafter"/>
</dbReference>
<dbReference type="GeneID" id="28973646"/>
<dbReference type="RefSeq" id="XP_018273048.1">
    <property type="nucleotide sequence ID" value="XM_018413197.1"/>
</dbReference>
<dbReference type="Gene3D" id="3.40.1230.10">
    <property type="entry name" value="MTH938-like"/>
    <property type="match status" value="1"/>
</dbReference>
<dbReference type="PANTHER" id="PTHR21192">
    <property type="entry name" value="NUCLEAR PROTEIN E3-3"/>
    <property type="match status" value="1"/>
</dbReference>
<dbReference type="Pfam" id="PF04430">
    <property type="entry name" value="DUF498"/>
    <property type="match status" value="1"/>
</dbReference>
<gene>
    <name evidence="1" type="ORF">RHOBADRAFT_34458</name>
</gene>
<dbReference type="EMBL" id="KQ474075">
    <property type="protein sequence ID" value="KPV76999.1"/>
    <property type="molecule type" value="Genomic_DNA"/>
</dbReference>
<evidence type="ECO:0000313" key="1">
    <source>
        <dbReference type="EMBL" id="KPV76999.1"/>
    </source>
</evidence>
<protein>
    <recommendedName>
        <fullName evidence="3">NADH dehydrogenase [ubiquinone] 1 alpha subcomplex assembly factor 3</fullName>
    </recommendedName>
</protein>
<dbReference type="SUPFAM" id="SSF64076">
    <property type="entry name" value="MTH938-like"/>
    <property type="match status" value="1"/>
</dbReference>
<reference evidence="1 2" key="1">
    <citation type="journal article" date="2015" name="Front. Microbiol.">
        <title>Genome sequence of the plant growth promoting endophytic yeast Rhodotorula graminis WP1.</title>
        <authorList>
            <person name="Firrincieli A."/>
            <person name="Otillar R."/>
            <person name="Salamov A."/>
            <person name="Schmutz J."/>
            <person name="Khan Z."/>
            <person name="Redman R.S."/>
            <person name="Fleck N.D."/>
            <person name="Lindquist E."/>
            <person name="Grigoriev I.V."/>
            <person name="Doty S.L."/>
        </authorList>
    </citation>
    <scope>NUCLEOTIDE SEQUENCE [LARGE SCALE GENOMIC DNA]</scope>
    <source>
        <strain evidence="1 2">WP1</strain>
    </source>
</reference>
<dbReference type="GO" id="GO:0005743">
    <property type="term" value="C:mitochondrial inner membrane"/>
    <property type="evidence" value="ECO:0007669"/>
    <property type="project" value="TreeGrafter"/>
</dbReference>
<dbReference type="OrthoDB" id="20681at2759"/>
<keyword evidence="2" id="KW-1185">Reference proteome</keyword>
<dbReference type="OMA" id="VMDTWNA"/>